<keyword evidence="2 3" id="KW-0067">ATP-binding</keyword>
<feature type="domain" description="ATP-cone" evidence="4">
    <location>
        <begin position="19"/>
        <end position="97"/>
    </location>
</feature>
<accession>A0A1G2TIN8</accession>
<dbReference type="GO" id="GO:0003677">
    <property type="term" value="F:DNA binding"/>
    <property type="evidence" value="ECO:0007669"/>
    <property type="project" value="InterPro"/>
</dbReference>
<evidence type="ECO:0000313" key="6">
    <source>
        <dbReference type="Proteomes" id="UP000177279"/>
    </source>
</evidence>
<dbReference type="InterPro" id="IPR005144">
    <property type="entry name" value="ATP-cone_dom"/>
</dbReference>
<dbReference type="InterPro" id="IPR011856">
    <property type="entry name" value="tRNA_endonuc-like_dom_sf"/>
</dbReference>
<proteinExistence type="predicted"/>
<name>A0A1G2TIN8_9BACT</name>
<dbReference type="Gene3D" id="3.40.1350.10">
    <property type="match status" value="1"/>
</dbReference>
<organism evidence="5 6">
    <name type="scientific">Candidatus Zambryskibacteria bacterium RIFCSPHIGHO2_02_FULL_43_37</name>
    <dbReference type="NCBI Taxonomy" id="1802749"/>
    <lineage>
        <taxon>Bacteria</taxon>
        <taxon>Candidatus Zambryskiibacteriota</taxon>
    </lineage>
</organism>
<comment type="caution">
    <text evidence="5">The sequence shown here is derived from an EMBL/GenBank/DDBJ whole genome shotgun (WGS) entry which is preliminary data.</text>
</comment>
<reference evidence="5 6" key="1">
    <citation type="journal article" date="2016" name="Nat. Commun.">
        <title>Thousands of microbial genomes shed light on interconnected biogeochemical processes in an aquifer system.</title>
        <authorList>
            <person name="Anantharaman K."/>
            <person name="Brown C.T."/>
            <person name="Hug L.A."/>
            <person name="Sharon I."/>
            <person name="Castelle C.J."/>
            <person name="Probst A.J."/>
            <person name="Thomas B.C."/>
            <person name="Singh A."/>
            <person name="Wilkins M.J."/>
            <person name="Karaoz U."/>
            <person name="Brodie E.L."/>
            <person name="Williams K.H."/>
            <person name="Hubbard S.S."/>
            <person name="Banfield J.F."/>
        </authorList>
    </citation>
    <scope>NUCLEOTIDE SEQUENCE [LARGE SCALE GENOMIC DNA]</scope>
</reference>
<sequence length="291" mass="32349">MPNTAELEKEEKVLGANTITIVKASGKHEAFDPEKLRFSLLNSGASVEEAEKVLTHLVPELKSGMSTHDIYRHAFKILAGLSRHAARSYSLRRAVMDLGPSGFPFEDFVAEVLRAKGYECATRQTVIGGCVPHEVDVVAWNEKKLIMIEAKFHNELGTKSDLKVVLYVKARFDDLKDNVYDYGGRNRKISDGWLVTNTKFSSTAIHYAECNSMTLIGWNYPEKGNLQDMIEEEGLHPVTCLTTLSDTEKTQLLAGGVVLCSKIKEHPEMLGKILGPGFAPEQVINEINELK</sequence>
<evidence type="ECO:0000259" key="4">
    <source>
        <dbReference type="PROSITE" id="PS51161"/>
    </source>
</evidence>
<evidence type="ECO:0000256" key="3">
    <source>
        <dbReference type="PROSITE-ProRule" id="PRU00492"/>
    </source>
</evidence>
<keyword evidence="1 3" id="KW-0547">Nucleotide-binding</keyword>
<dbReference type="GO" id="GO:0004519">
    <property type="term" value="F:endonuclease activity"/>
    <property type="evidence" value="ECO:0007669"/>
    <property type="project" value="InterPro"/>
</dbReference>
<gene>
    <name evidence="5" type="ORF">A3D49_01545</name>
</gene>
<evidence type="ECO:0000256" key="1">
    <source>
        <dbReference type="ARBA" id="ARBA00022741"/>
    </source>
</evidence>
<protein>
    <recommendedName>
        <fullName evidence="4">ATP-cone domain-containing protein</fullName>
    </recommendedName>
</protein>
<evidence type="ECO:0000256" key="2">
    <source>
        <dbReference type="ARBA" id="ARBA00022840"/>
    </source>
</evidence>
<dbReference type="InterPro" id="IPR007560">
    <property type="entry name" value="Restrct_endonuc_IV_Mrr"/>
</dbReference>
<dbReference type="PROSITE" id="PS51161">
    <property type="entry name" value="ATP_CONE"/>
    <property type="match status" value="1"/>
</dbReference>
<dbReference type="InterPro" id="IPR011335">
    <property type="entry name" value="Restrct_endonuc-II-like"/>
</dbReference>
<dbReference type="Proteomes" id="UP000177279">
    <property type="component" value="Unassembled WGS sequence"/>
</dbReference>
<dbReference type="EMBL" id="MHVS01000005">
    <property type="protein sequence ID" value="OHA96539.1"/>
    <property type="molecule type" value="Genomic_DNA"/>
</dbReference>
<dbReference type="GO" id="GO:0005524">
    <property type="term" value="F:ATP binding"/>
    <property type="evidence" value="ECO:0007669"/>
    <property type="project" value="UniProtKB-UniRule"/>
</dbReference>
<dbReference type="SUPFAM" id="SSF52980">
    <property type="entry name" value="Restriction endonuclease-like"/>
    <property type="match status" value="1"/>
</dbReference>
<evidence type="ECO:0000313" key="5">
    <source>
        <dbReference type="EMBL" id="OHA96539.1"/>
    </source>
</evidence>
<dbReference type="GO" id="GO:0009307">
    <property type="term" value="P:DNA restriction-modification system"/>
    <property type="evidence" value="ECO:0007669"/>
    <property type="project" value="InterPro"/>
</dbReference>
<dbReference type="Pfam" id="PF04471">
    <property type="entry name" value="Mrr_cat"/>
    <property type="match status" value="1"/>
</dbReference>
<dbReference type="AlphaFoldDB" id="A0A1G2TIN8"/>